<dbReference type="InterPro" id="IPR027385">
    <property type="entry name" value="Beta-barrel_OMP"/>
</dbReference>
<dbReference type="AlphaFoldDB" id="A0A0B5B7Y1"/>
<feature type="chain" id="PRO_5002113541" evidence="2">
    <location>
        <begin position="23"/>
        <end position="224"/>
    </location>
</feature>
<organism evidence="4 5">
    <name type="scientific">Geobacter pickeringii</name>
    <dbReference type="NCBI Taxonomy" id="345632"/>
    <lineage>
        <taxon>Bacteria</taxon>
        <taxon>Pseudomonadati</taxon>
        <taxon>Thermodesulfobacteriota</taxon>
        <taxon>Desulfuromonadia</taxon>
        <taxon>Geobacterales</taxon>
        <taxon>Geobacteraceae</taxon>
        <taxon>Geobacter</taxon>
    </lineage>
</organism>
<dbReference type="Proteomes" id="UP000057609">
    <property type="component" value="Chromosome"/>
</dbReference>
<evidence type="ECO:0000259" key="3">
    <source>
        <dbReference type="Pfam" id="PF13505"/>
    </source>
</evidence>
<feature type="domain" description="Outer membrane protein beta-barrel" evidence="3">
    <location>
        <begin position="7"/>
        <end position="221"/>
    </location>
</feature>
<dbReference type="RefSeq" id="WP_039740752.1">
    <property type="nucleotide sequence ID" value="NZ_CP009788.1"/>
</dbReference>
<dbReference type="STRING" id="345632.GPICK_04185"/>
<evidence type="ECO:0000256" key="2">
    <source>
        <dbReference type="SAM" id="SignalP"/>
    </source>
</evidence>
<dbReference type="EMBL" id="CP009788">
    <property type="protein sequence ID" value="AJE02672.1"/>
    <property type="molecule type" value="Genomic_DNA"/>
</dbReference>
<dbReference type="InterPro" id="IPR011250">
    <property type="entry name" value="OMP/PagP_B-barrel"/>
</dbReference>
<dbReference type="SUPFAM" id="SSF56925">
    <property type="entry name" value="OMPA-like"/>
    <property type="match status" value="1"/>
</dbReference>
<dbReference type="OrthoDB" id="5451288at2"/>
<accession>A0A0B5B7Y1</accession>
<keyword evidence="1 2" id="KW-0732">Signal</keyword>
<keyword evidence="5" id="KW-1185">Reference proteome</keyword>
<dbReference type="Pfam" id="PF13505">
    <property type="entry name" value="OMP_b-brl"/>
    <property type="match status" value="1"/>
</dbReference>
<gene>
    <name evidence="4" type="ORF">GPICK_04185</name>
</gene>
<sequence length="224" mass="23771">MNKFIIAIAAIALCAIPAVSGAAPPRPGAYVSGFLGVSAPLDTDVTSINNTSGSVFNDRVEFDPSINVGGTGGYDFGLIRLEGEISYKHAEIKSITDDTGFRFRGVDGNLGALAVMGNAFFDLHNATPVTPYWGGGIGFAVLHLSDTYGNDAVGRLLLYPSDDATVFAYQAGGGLEIAINRQFSLDLGYRYFGTAKATFDSDPLTTTKLKYESHNGMVGFRVKF</sequence>
<reference evidence="4 5" key="1">
    <citation type="journal article" date="2015" name="Genome Announc.">
        <title>Complete Genome of Geobacter pickeringii G13T, a Metal-Reducing Isolate from Sedimentary Kaolin Deposits.</title>
        <authorList>
            <person name="Badalamenti J.P."/>
            <person name="Bond D.R."/>
        </authorList>
    </citation>
    <scope>NUCLEOTIDE SEQUENCE [LARGE SCALE GENOMIC DNA]</scope>
    <source>
        <strain evidence="4 5">G13</strain>
    </source>
</reference>
<protein>
    <submittedName>
        <fullName evidence="4">Outer membrane channel protein</fullName>
    </submittedName>
</protein>
<dbReference type="HOGENOM" id="CLU_057473_3_0_7"/>
<proteinExistence type="predicted"/>
<name>A0A0B5B7Y1_9BACT</name>
<dbReference type="Gene3D" id="2.40.160.20">
    <property type="match status" value="1"/>
</dbReference>
<dbReference type="KEGG" id="gpi:GPICK_04185"/>
<evidence type="ECO:0000313" key="4">
    <source>
        <dbReference type="EMBL" id="AJE02672.1"/>
    </source>
</evidence>
<evidence type="ECO:0000256" key="1">
    <source>
        <dbReference type="ARBA" id="ARBA00022729"/>
    </source>
</evidence>
<feature type="signal peptide" evidence="2">
    <location>
        <begin position="1"/>
        <end position="22"/>
    </location>
</feature>
<evidence type="ECO:0000313" key="5">
    <source>
        <dbReference type="Proteomes" id="UP000057609"/>
    </source>
</evidence>